<proteinExistence type="inferred from homology"/>
<evidence type="ECO:0000259" key="6">
    <source>
        <dbReference type="PROSITE" id="PS50893"/>
    </source>
</evidence>
<dbReference type="GO" id="GO:0015418">
    <property type="term" value="F:ABC-type quaternary ammonium compound transporting activity"/>
    <property type="evidence" value="ECO:0007669"/>
    <property type="project" value="UniProtKB-EC"/>
</dbReference>
<dbReference type="PROSITE" id="PS00211">
    <property type="entry name" value="ABC_TRANSPORTER_1"/>
    <property type="match status" value="1"/>
</dbReference>
<dbReference type="EMBL" id="CP113797">
    <property type="protein sequence ID" value="WAL60908.1"/>
    <property type="molecule type" value="Genomic_DNA"/>
</dbReference>
<dbReference type="RefSeq" id="WP_268610864.1">
    <property type="nucleotide sequence ID" value="NZ_CP113797.1"/>
</dbReference>
<dbReference type="InterPro" id="IPR017871">
    <property type="entry name" value="ABC_transporter-like_CS"/>
</dbReference>
<evidence type="ECO:0000313" key="7">
    <source>
        <dbReference type="EMBL" id="WAL60908.1"/>
    </source>
</evidence>
<dbReference type="InterPro" id="IPR003593">
    <property type="entry name" value="AAA+_ATPase"/>
</dbReference>
<dbReference type="Pfam" id="PF00571">
    <property type="entry name" value="CBS"/>
    <property type="match status" value="1"/>
</dbReference>
<dbReference type="SUPFAM" id="SSF54631">
    <property type="entry name" value="CBS-domain pair"/>
    <property type="match status" value="1"/>
</dbReference>
<dbReference type="EC" id="7.6.2.9" evidence="5"/>
<organism evidence="7 8">
    <name type="scientific">Thermocoleostomius sinensis A174</name>
    <dbReference type="NCBI Taxonomy" id="2016057"/>
    <lineage>
        <taxon>Bacteria</taxon>
        <taxon>Bacillati</taxon>
        <taxon>Cyanobacteriota</taxon>
        <taxon>Cyanophyceae</taxon>
        <taxon>Oculatellales</taxon>
        <taxon>Oculatellaceae</taxon>
        <taxon>Thermocoleostomius</taxon>
    </lineage>
</organism>
<dbReference type="GO" id="GO:0016887">
    <property type="term" value="F:ATP hydrolysis activity"/>
    <property type="evidence" value="ECO:0007669"/>
    <property type="project" value="InterPro"/>
</dbReference>
<dbReference type="SUPFAM" id="SSF52540">
    <property type="entry name" value="P-loop containing nucleoside triphosphate hydrolases"/>
    <property type="match status" value="1"/>
</dbReference>
<dbReference type="Gene3D" id="3.40.50.300">
    <property type="entry name" value="P-loop containing nucleotide triphosphate hydrolases"/>
    <property type="match status" value="1"/>
</dbReference>
<reference evidence="7" key="1">
    <citation type="submission" date="2022-12" db="EMBL/GenBank/DDBJ databases">
        <title>Polyphasic identification of a Novel Hot-Spring Cyanobacterium Ocullathermofonsia sinensis gen nov. sp. nov. and Genomic Insights on its Adaptations to the Thermal Habitat.</title>
        <authorList>
            <person name="Daroch M."/>
            <person name="Tang J."/>
            <person name="Jiang Y."/>
        </authorList>
    </citation>
    <scope>NUCLEOTIDE SEQUENCE</scope>
    <source>
        <strain evidence="7">PKUAC-SCTA174</strain>
    </source>
</reference>
<dbReference type="InterPro" id="IPR003439">
    <property type="entry name" value="ABC_transporter-like_ATP-bd"/>
</dbReference>
<evidence type="ECO:0000256" key="2">
    <source>
        <dbReference type="ARBA" id="ARBA00022448"/>
    </source>
</evidence>
<dbReference type="PROSITE" id="PS50893">
    <property type="entry name" value="ABC_TRANSPORTER_2"/>
    <property type="match status" value="1"/>
</dbReference>
<accession>A0A9E8ZGJ2</accession>
<protein>
    <recommendedName>
        <fullName evidence="5">ABC-type quaternary amine transporter</fullName>
        <ecNumber evidence="5">7.6.2.9</ecNumber>
    </recommendedName>
</protein>
<dbReference type="KEGG" id="tsin:OXH18_02605"/>
<evidence type="ECO:0000256" key="1">
    <source>
        <dbReference type="ARBA" id="ARBA00005417"/>
    </source>
</evidence>
<dbReference type="PANTHER" id="PTHR43117:SF4">
    <property type="entry name" value="OSMOPROTECTANT IMPORT ATP-BINDING PROTEIN OSMV"/>
    <property type="match status" value="1"/>
</dbReference>
<evidence type="ECO:0000256" key="3">
    <source>
        <dbReference type="ARBA" id="ARBA00022741"/>
    </source>
</evidence>
<dbReference type="Proteomes" id="UP001163152">
    <property type="component" value="Chromosome"/>
</dbReference>
<keyword evidence="3" id="KW-0547">Nucleotide-binding</keyword>
<keyword evidence="4 7" id="KW-0067">ATP-binding</keyword>
<evidence type="ECO:0000313" key="8">
    <source>
        <dbReference type="Proteomes" id="UP001163152"/>
    </source>
</evidence>
<name>A0A9E8ZGJ2_9CYAN</name>
<dbReference type="InterPro" id="IPR000644">
    <property type="entry name" value="CBS_dom"/>
</dbReference>
<dbReference type="Pfam" id="PF00005">
    <property type="entry name" value="ABC_tran"/>
    <property type="match status" value="1"/>
</dbReference>
<dbReference type="PANTHER" id="PTHR43117">
    <property type="entry name" value="OSMOPROTECTANT IMPORT ATP-BINDING PROTEIN OSMV"/>
    <property type="match status" value="1"/>
</dbReference>
<dbReference type="FunFam" id="3.40.50.300:FF:000425">
    <property type="entry name" value="Probable ABC transporter, ATP-binding subunit"/>
    <property type="match status" value="1"/>
</dbReference>
<dbReference type="GO" id="GO:0005524">
    <property type="term" value="F:ATP binding"/>
    <property type="evidence" value="ECO:0007669"/>
    <property type="project" value="UniProtKB-KW"/>
</dbReference>
<comment type="similarity">
    <text evidence="1">Belongs to the ABC transporter superfamily.</text>
</comment>
<dbReference type="InterPro" id="IPR046342">
    <property type="entry name" value="CBS_dom_sf"/>
</dbReference>
<feature type="domain" description="ABC transporter" evidence="6">
    <location>
        <begin position="4"/>
        <end position="240"/>
    </location>
</feature>
<gene>
    <name evidence="7" type="ORF">OXH18_02605</name>
</gene>
<dbReference type="SMART" id="SM00382">
    <property type="entry name" value="AAA"/>
    <property type="match status" value="1"/>
</dbReference>
<dbReference type="InterPro" id="IPR027417">
    <property type="entry name" value="P-loop_NTPase"/>
</dbReference>
<evidence type="ECO:0000256" key="5">
    <source>
        <dbReference type="ARBA" id="ARBA00066388"/>
    </source>
</evidence>
<dbReference type="AlphaFoldDB" id="A0A9E8ZGJ2"/>
<sequence>MSTIRFDRVSLRFPGSPRPAVDRCSCEIESGKLVVILGHSGCGKTTLLKMVNRLYEPTEGKIYLGDTNIRQIKPTALRQQIGYVIQQSGLFPHMTVAQNVGVVPKLLGWNRSRTQSRIDELLTLVKLPPNEYRHRYPAQLSGGQQQRVGLARALAGDPKVMLMDEPFGAIDAITRTGLQDEILRLQRQLNKTILFVSHDVEEALRLADRLMIMENGQIVQYDTPFNVLTKPASQFVHDLVGADDMVRQLSLLRVETAMMNAPENYSHNGEPIIDRDDSLRDALSLILKTGAGRLAVQDNGATVGVLTLEHIRDSTSLVAST</sequence>
<evidence type="ECO:0000256" key="4">
    <source>
        <dbReference type="ARBA" id="ARBA00022840"/>
    </source>
</evidence>
<keyword evidence="8" id="KW-1185">Reference proteome</keyword>
<keyword evidence="2" id="KW-0813">Transport</keyword>